<dbReference type="Pfam" id="PF11303">
    <property type="entry name" value="DUF3105"/>
    <property type="match status" value="1"/>
</dbReference>
<dbReference type="AlphaFoldDB" id="A0A1G2K7A1"/>
<evidence type="ECO:0000313" key="3">
    <source>
        <dbReference type="Proteomes" id="UP000177152"/>
    </source>
</evidence>
<evidence type="ECO:0000313" key="2">
    <source>
        <dbReference type="EMBL" id="OGZ94451.1"/>
    </source>
</evidence>
<evidence type="ECO:0008006" key="4">
    <source>
        <dbReference type="Google" id="ProtNLM"/>
    </source>
</evidence>
<gene>
    <name evidence="2" type="ORF">A2633_04205</name>
</gene>
<accession>A0A1G2K7A1</accession>
<dbReference type="Proteomes" id="UP000177152">
    <property type="component" value="Unassembled WGS sequence"/>
</dbReference>
<dbReference type="EMBL" id="MHQC01000036">
    <property type="protein sequence ID" value="OGZ94451.1"/>
    <property type="molecule type" value="Genomic_DNA"/>
</dbReference>
<sequence>MNQEKQERIRQAKRKQALKTFIIWAGIAVLLVGFVWGIIAVLKYKNTNLPGTFYQEVGREHVGLNDPLPVAYNSNPPSSGAHFSQQANWGIYDYEVNDRIFMHNLEHGGIWIAYRPGIPQNAVDDLKAIVNEYSRAKLVMGPRSANDADIALVSWSRVSKFSLAGGSLTYEQKNEIRSFYRSLRDHGPELVPDNTPGIDPKSVQ</sequence>
<keyword evidence="1" id="KW-0472">Membrane</keyword>
<keyword evidence="1" id="KW-0812">Transmembrane</keyword>
<evidence type="ECO:0000256" key="1">
    <source>
        <dbReference type="SAM" id="Phobius"/>
    </source>
</evidence>
<keyword evidence="1" id="KW-1133">Transmembrane helix</keyword>
<proteinExistence type="predicted"/>
<reference evidence="2 3" key="1">
    <citation type="journal article" date="2016" name="Nat. Commun.">
        <title>Thousands of microbial genomes shed light on interconnected biogeochemical processes in an aquifer system.</title>
        <authorList>
            <person name="Anantharaman K."/>
            <person name="Brown C.T."/>
            <person name="Hug L.A."/>
            <person name="Sharon I."/>
            <person name="Castelle C.J."/>
            <person name="Probst A.J."/>
            <person name="Thomas B.C."/>
            <person name="Singh A."/>
            <person name="Wilkins M.J."/>
            <person name="Karaoz U."/>
            <person name="Brodie E.L."/>
            <person name="Williams K.H."/>
            <person name="Hubbard S.S."/>
            <person name="Banfield J.F."/>
        </authorList>
    </citation>
    <scope>NUCLEOTIDE SEQUENCE [LARGE SCALE GENOMIC DNA]</scope>
</reference>
<feature type="transmembrane region" description="Helical" evidence="1">
    <location>
        <begin position="21"/>
        <end position="42"/>
    </location>
</feature>
<dbReference type="InterPro" id="IPR021454">
    <property type="entry name" value="DUF3105"/>
</dbReference>
<protein>
    <recommendedName>
        <fullName evidence="4">DUF3105 domain-containing protein</fullName>
    </recommendedName>
</protein>
<comment type="caution">
    <text evidence="2">The sequence shown here is derived from an EMBL/GenBank/DDBJ whole genome shotgun (WGS) entry which is preliminary data.</text>
</comment>
<organism evidence="2 3">
    <name type="scientific">Candidatus Sungbacteria bacterium RIFCSPHIGHO2_01_FULL_47_32</name>
    <dbReference type="NCBI Taxonomy" id="1802264"/>
    <lineage>
        <taxon>Bacteria</taxon>
        <taxon>Candidatus Sungiibacteriota</taxon>
    </lineage>
</organism>
<name>A0A1G2K7A1_9BACT</name>